<sequence>MRTGPGRTVAPAATHTDVASSPDPSVTGRPVALTATVSAVSPGAGTPTGTVTFDPGAGSPAVTAPMTAGVATVTHVYTDGAGSPYTITATYDGDADFRTSLGTGTQTVGRASTTVAVSDLPDPSVTGRPVTFLTRVAPVAPGAGAPTGIVTYDFGDGTQAVDVPVADGVATAVHTYATAAGSPYTVTATYGGNAHFIGSVTTETHLVQRALSATTVNSPPNPSVTGQPVTVTAAIAAVAPGAGTPTGTVAFDFGDGTGAVTAPVTGGVATTTHAYTTRTGSPYTVTATYNGDTDYAASTGTDTQTVSRAATTTTVVSAPDPSATGQSVTLTATVGSLSPGAGTPTGTVTFSFGDGTGNSTVALSGGVATVNHTYTTRTGSPFSITATYNGDTNFSASSGTDTQTINNKAATTTTVISTPDPSVVGQPVTIRATVPSASGTPVGAVTFLFGDGTSTAVGILSGGVATVTHTYTTTTGSPFTITAGYNGTENFATSSGTDSQTVNMAATTTAVVSSPNPSLVSDPVTVTATVSPVAPGTGTPTGTVTLAITDRTPVVVTLVNGTASATFNPLQKGTHTVTANYNGDINFASSSAAITQTVNTGSG</sequence>
<reference evidence="3 4" key="1">
    <citation type="submission" date="2022-07" db="EMBL/GenBank/DDBJ databases">
        <authorList>
            <person name="Phongsopitanun W."/>
            <person name="Tanasupawat S."/>
        </authorList>
    </citation>
    <scope>NUCLEOTIDE SEQUENCE [LARGE SCALE GENOMIC DNA]</scope>
    <source>
        <strain evidence="3 4">RCU-064</strain>
    </source>
</reference>
<protein>
    <submittedName>
        <fullName evidence="3">Ig-like domain repeat protein</fullName>
    </submittedName>
</protein>
<dbReference type="RefSeq" id="WP_256649121.1">
    <property type="nucleotide sequence ID" value="NZ_JANIAA010000003.1"/>
</dbReference>
<feature type="domain" description="Bacterial Ig-like" evidence="2">
    <location>
        <begin position="19"/>
        <end position="108"/>
    </location>
</feature>
<feature type="domain" description="Bacterial Ig-like" evidence="2">
    <location>
        <begin position="512"/>
        <end position="599"/>
    </location>
</feature>
<dbReference type="InterPro" id="IPR013783">
    <property type="entry name" value="Ig-like_fold"/>
</dbReference>
<name>A0ABT1US27_9ACTN</name>
<dbReference type="Gene3D" id="2.60.40.10">
    <property type="entry name" value="Immunoglobulins"/>
    <property type="match status" value="6"/>
</dbReference>
<dbReference type="InterPro" id="IPR032109">
    <property type="entry name" value="Big_3_5"/>
</dbReference>
<evidence type="ECO:0000259" key="2">
    <source>
        <dbReference type="Pfam" id="PF16640"/>
    </source>
</evidence>
<dbReference type="EMBL" id="JANIAA010000003">
    <property type="protein sequence ID" value="MCQ8187932.1"/>
    <property type="molecule type" value="Genomic_DNA"/>
</dbReference>
<dbReference type="Proteomes" id="UP001204746">
    <property type="component" value="Unassembled WGS sequence"/>
</dbReference>
<feature type="domain" description="Bacterial Ig-like" evidence="2">
    <location>
        <begin position="217"/>
        <end position="306"/>
    </location>
</feature>
<gene>
    <name evidence="3" type="ORF">NP777_06660</name>
</gene>
<evidence type="ECO:0000313" key="3">
    <source>
        <dbReference type="EMBL" id="MCQ8187932.1"/>
    </source>
</evidence>
<evidence type="ECO:0000256" key="1">
    <source>
        <dbReference type="SAM" id="MobiDB-lite"/>
    </source>
</evidence>
<accession>A0ABT1US27</accession>
<organism evidence="3 4">
    <name type="scientific">Streptomyces rugosispiralis</name>
    <dbReference type="NCBI Taxonomy" id="2967341"/>
    <lineage>
        <taxon>Bacteria</taxon>
        <taxon>Bacillati</taxon>
        <taxon>Actinomycetota</taxon>
        <taxon>Actinomycetes</taxon>
        <taxon>Kitasatosporales</taxon>
        <taxon>Streptomycetaceae</taxon>
        <taxon>Streptomyces</taxon>
    </lineage>
</organism>
<evidence type="ECO:0000313" key="4">
    <source>
        <dbReference type="Proteomes" id="UP001204746"/>
    </source>
</evidence>
<feature type="domain" description="Bacterial Ig-like" evidence="2">
    <location>
        <begin position="417"/>
        <end position="503"/>
    </location>
</feature>
<feature type="region of interest" description="Disordered" evidence="1">
    <location>
        <begin position="1"/>
        <end position="28"/>
    </location>
</feature>
<dbReference type="Pfam" id="PF16640">
    <property type="entry name" value="Big_3_5"/>
    <property type="match status" value="5"/>
</dbReference>
<proteinExistence type="predicted"/>
<keyword evidence="4" id="KW-1185">Reference proteome</keyword>
<comment type="caution">
    <text evidence="3">The sequence shown here is derived from an EMBL/GenBank/DDBJ whole genome shotgun (WGS) entry which is preliminary data.</text>
</comment>
<feature type="domain" description="Bacterial Ig-like" evidence="2">
    <location>
        <begin position="316"/>
        <end position="405"/>
    </location>
</feature>